<feature type="domain" description="Mur ligase C-terminal" evidence="21">
    <location>
        <begin position="280"/>
        <end position="382"/>
    </location>
</feature>
<dbReference type="Gene3D" id="3.40.1190.10">
    <property type="entry name" value="Mur-like, catalytic domain"/>
    <property type="match status" value="1"/>
</dbReference>
<evidence type="ECO:0000256" key="20">
    <source>
        <dbReference type="ARBA" id="ARBA00049161"/>
    </source>
</evidence>
<keyword evidence="10" id="KW-0547">Nucleotide-binding</keyword>
<dbReference type="Proteomes" id="UP001595710">
    <property type="component" value="Unassembled WGS sequence"/>
</dbReference>
<evidence type="ECO:0000256" key="11">
    <source>
        <dbReference type="ARBA" id="ARBA00022840"/>
    </source>
</evidence>
<evidence type="ECO:0000256" key="6">
    <source>
        <dbReference type="ARBA" id="ARBA00013025"/>
    </source>
</evidence>
<dbReference type="PIRSF" id="PIRSF001563">
    <property type="entry name" value="Folylpolyglu_synth"/>
    <property type="match status" value="1"/>
</dbReference>
<evidence type="ECO:0000313" key="24">
    <source>
        <dbReference type="Proteomes" id="UP001595710"/>
    </source>
</evidence>
<evidence type="ECO:0000256" key="1">
    <source>
        <dbReference type="ARBA" id="ARBA00002714"/>
    </source>
</evidence>
<comment type="catalytic activity">
    <reaction evidence="19">
        <text>(6R)-5,10-methylenetetrahydrofolyl-(gamma-L-Glu)(n) + L-glutamate + ATP = (6R)-5,10-methylenetetrahydrofolyl-(gamma-L-Glu)(n+1) + ADP + phosphate + H(+)</text>
        <dbReference type="Rhea" id="RHEA:51912"/>
        <dbReference type="Rhea" id="RHEA-COMP:13257"/>
        <dbReference type="Rhea" id="RHEA-COMP:13258"/>
        <dbReference type="ChEBI" id="CHEBI:15378"/>
        <dbReference type="ChEBI" id="CHEBI:29985"/>
        <dbReference type="ChEBI" id="CHEBI:30616"/>
        <dbReference type="ChEBI" id="CHEBI:43474"/>
        <dbReference type="ChEBI" id="CHEBI:136572"/>
        <dbReference type="ChEBI" id="CHEBI:456216"/>
        <dbReference type="EC" id="6.3.2.17"/>
    </reaction>
</comment>
<accession>A0ABV7WVF1</accession>
<dbReference type="InterPro" id="IPR013221">
    <property type="entry name" value="Mur_ligase_cen"/>
</dbReference>
<keyword evidence="24" id="KW-1185">Reference proteome</keyword>
<dbReference type="GO" id="GO:0016874">
    <property type="term" value="F:ligase activity"/>
    <property type="evidence" value="ECO:0007669"/>
    <property type="project" value="UniProtKB-KW"/>
</dbReference>
<evidence type="ECO:0000256" key="19">
    <source>
        <dbReference type="ARBA" id="ARBA00049035"/>
    </source>
</evidence>
<sequence length="406" mass="44155">MHPSINDALEDWLAYIESIHPSEIELGLQRVSAVAQKLLSKNEYKPTVFTVAGTNGKGTTTAALSALACEAGLETGWYSSPHLFEFNERIRINGKPVSNQRIVEALYAIEIGRGDISLSYFEYTTLAALWLFDQAKLKVWVLEVGLGGRLDAVNIVDADVAVITTIGIDHEAFLGSDINVIGYEKAGICRPEKPVVLGSANLPQGLHDEVASRSAIEYRFGDQHGVKEAIVFWQGGQIDAGQIRIPHDNAASACQAFYLSGIQLSTDAIQHALEGIQMPGRMQKVNWQGHEIIVDVGHNPHAGAYIAKQLGSQKVNVLLGMLADKDVHGFVQALAPVSKQMHAVSLAVPRGLSAQELVARTDYPFESTFDSMAQAIRELIQTMPDTPLFIGGSFYTVCDALTFLEK</sequence>
<comment type="pathway">
    <text evidence="3">Cofactor biosynthesis; tetrahydrofolylpolyglutamate biosynthesis.</text>
</comment>
<evidence type="ECO:0000256" key="8">
    <source>
        <dbReference type="ARBA" id="ARBA00022598"/>
    </source>
</evidence>
<dbReference type="InterPro" id="IPR004101">
    <property type="entry name" value="Mur_ligase_C"/>
</dbReference>
<evidence type="ECO:0000256" key="13">
    <source>
        <dbReference type="ARBA" id="ARBA00022909"/>
    </source>
</evidence>
<comment type="function">
    <text evidence="1">Functions in two distinct reactions of the de novo folate biosynthetic pathway. Catalyzes the addition of a glutamate residue to dihydropteroate (7,8-dihydropteroate or H2Pte) to form dihydrofolate (7,8-dihydrofolate monoglutamate or H2Pte-Glu). Also catalyzes successive additions of L-glutamate to tetrahydrofolate or 10-formyltetrahydrofolate or 5,10-methylenetetrahydrofolate, leading to folylpolyglutamate derivatives.</text>
</comment>
<evidence type="ECO:0000259" key="22">
    <source>
        <dbReference type="Pfam" id="PF08245"/>
    </source>
</evidence>
<dbReference type="PANTHER" id="PTHR11136:SF0">
    <property type="entry name" value="DIHYDROFOLATE SYNTHETASE-RELATED"/>
    <property type="match status" value="1"/>
</dbReference>
<evidence type="ECO:0000256" key="5">
    <source>
        <dbReference type="ARBA" id="ARBA00013023"/>
    </source>
</evidence>
<evidence type="ECO:0000256" key="12">
    <source>
        <dbReference type="ARBA" id="ARBA00022842"/>
    </source>
</evidence>
<gene>
    <name evidence="23" type="ORF">ACFOND_11695</name>
</gene>
<evidence type="ECO:0000256" key="2">
    <source>
        <dbReference type="ARBA" id="ARBA00004799"/>
    </source>
</evidence>
<name>A0ABV7WVF1_9GAMM</name>
<dbReference type="EC" id="6.3.2.12" evidence="5"/>
<comment type="caution">
    <text evidence="23">The sequence shown here is derived from an EMBL/GenBank/DDBJ whole genome shotgun (WGS) entry which is preliminary data.</text>
</comment>
<evidence type="ECO:0000313" key="23">
    <source>
        <dbReference type="EMBL" id="MFC3702304.1"/>
    </source>
</evidence>
<evidence type="ECO:0000256" key="18">
    <source>
        <dbReference type="ARBA" id="ARBA00047808"/>
    </source>
</evidence>
<comment type="pathway">
    <text evidence="2">Cofactor biosynthesis; tetrahydrofolate biosynthesis; 7,8-dihydrofolate from 2-amino-4-hydroxy-6-hydroxymethyl-7,8-dihydropteridine diphosphate and 4-aminobenzoate: step 2/2.</text>
</comment>
<keyword evidence="8 23" id="KW-0436">Ligase</keyword>
<dbReference type="SUPFAM" id="SSF53623">
    <property type="entry name" value="MurD-like peptide ligases, catalytic domain"/>
    <property type="match status" value="1"/>
</dbReference>
<dbReference type="PANTHER" id="PTHR11136">
    <property type="entry name" value="FOLYLPOLYGLUTAMATE SYNTHASE-RELATED"/>
    <property type="match status" value="1"/>
</dbReference>
<dbReference type="Pfam" id="PF02875">
    <property type="entry name" value="Mur_ligase_C"/>
    <property type="match status" value="1"/>
</dbReference>
<comment type="catalytic activity">
    <reaction evidence="18">
        <text>10-formyltetrahydrofolyl-(gamma-L-Glu)(n) + L-glutamate + ATP = 10-formyltetrahydrofolyl-(gamma-L-Glu)(n+1) + ADP + phosphate + H(+)</text>
        <dbReference type="Rhea" id="RHEA:51904"/>
        <dbReference type="Rhea" id="RHEA-COMP:13088"/>
        <dbReference type="Rhea" id="RHEA-COMP:14300"/>
        <dbReference type="ChEBI" id="CHEBI:15378"/>
        <dbReference type="ChEBI" id="CHEBI:29985"/>
        <dbReference type="ChEBI" id="CHEBI:30616"/>
        <dbReference type="ChEBI" id="CHEBI:43474"/>
        <dbReference type="ChEBI" id="CHEBI:134413"/>
        <dbReference type="ChEBI" id="CHEBI:456216"/>
        <dbReference type="EC" id="6.3.2.17"/>
    </reaction>
</comment>
<evidence type="ECO:0000256" key="17">
    <source>
        <dbReference type="ARBA" id="ARBA00047493"/>
    </source>
</evidence>
<comment type="similarity">
    <text evidence="4">Belongs to the folylpolyglutamate synthase family.</text>
</comment>
<evidence type="ECO:0000256" key="10">
    <source>
        <dbReference type="ARBA" id="ARBA00022741"/>
    </source>
</evidence>
<evidence type="ECO:0000256" key="7">
    <source>
        <dbReference type="ARBA" id="ARBA00019357"/>
    </source>
</evidence>
<evidence type="ECO:0000256" key="14">
    <source>
        <dbReference type="ARBA" id="ARBA00030048"/>
    </source>
</evidence>
<comment type="catalytic activity">
    <reaction evidence="20">
        <text>7,8-dihydropteroate + L-glutamate + ATP = 7,8-dihydrofolate + ADP + phosphate + H(+)</text>
        <dbReference type="Rhea" id="RHEA:23584"/>
        <dbReference type="ChEBI" id="CHEBI:15378"/>
        <dbReference type="ChEBI" id="CHEBI:17839"/>
        <dbReference type="ChEBI" id="CHEBI:29985"/>
        <dbReference type="ChEBI" id="CHEBI:30616"/>
        <dbReference type="ChEBI" id="CHEBI:43474"/>
        <dbReference type="ChEBI" id="CHEBI:57451"/>
        <dbReference type="ChEBI" id="CHEBI:456216"/>
        <dbReference type="EC" id="6.3.2.12"/>
    </reaction>
</comment>
<dbReference type="Pfam" id="PF08245">
    <property type="entry name" value="Mur_ligase_M"/>
    <property type="match status" value="1"/>
</dbReference>
<dbReference type="EC" id="6.3.2.17" evidence="6"/>
<dbReference type="EMBL" id="JBHRYN010000012">
    <property type="protein sequence ID" value="MFC3702304.1"/>
    <property type="molecule type" value="Genomic_DNA"/>
</dbReference>
<dbReference type="InterPro" id="IPR001645">
    <property type="entry name" value="Folylpolyglutamate_synth"/>
</dbReference>
<evidence type="ECO:0000256" key="16">
    <source>
        <dbReference type="ARBA" id="ARBA00032510"/>
    </source>
</evidence>
<dbReference type="InterPro" id="IPR036565">
    <property type="entry name" value="Mur-like_cat_sf"/>
</dbReference>
<protein>
    <recommendedName>
        <fullName evidence="7">Dihydrofolate synthase/folylpolyglutamate synthase</fullName>
        <ecNumber evidence="5">6.3.2.12</ecNumber>
        <ecNumber evidence="6">6.3.2.17</ecNumber>
    </recommendedName>
    <alternativeName>
        <fullName evidence="16">Folylpoly-gamma-glutamate synthetase-dihydrofolate synthetase</fullName>
    </alternativeName>
    <alternativeName>
        <fullName evidence="14">Folylpolyglutamate synthetase</fullName>
    </alternativeName>
    <alternativeName>
        <fullName evidence="15">Tetrahydrofolylpolyglutamate synthase</fullName>
    </alternativeName>
</protein>
<proteinExistence type="inferred from homology"/>
<evidence type="ECO:0000259" key="21">
    <source>
        <dbReference type="Pfam" id="PF02875"/>
    </source>
</evidence>
<evidence type="ECO:0000256" key="3">
    <source>
        <dbReference type="ARBA" id="ARBA00005150"/>
    </source>
</evidence>
<dbReference type="NCBIfam" id="TIGR01499">
    <property type="entry name" value="folC"/>
    <property type="match status" value="1"/>
</dbReference>
<keyword evidence="11" id="KW-0067">ATP-binding</keyword>
<dbReference type="Gene3D" id="3.90.190.20">
    <property type="entry name" value="Mur ligase, C-terminal domain"/>
    <property type="match status" value="1"/>
</dbReference>
<dbReference type="InterPro" id="IPR036615">
    <property type="entry name" value="Mur_ligase_C_dom_sf"/>
</dbReference>
<reference evidence="24" key="1">
    <citation type="journal article" date="2019" name="Int. J. Syst. Evol. Microbiol.">
        <title>The Global Catalogue of Microorganisms (GCM) 10K type strain sequencing project: providing services to taxonomists for standard genome sequencing and annotation.</title>
        <authorList>
            <consortium name="The Broad Institute Genomics Platform"/>
            <consortium name="The Broad Institute Genome Sequencing Center for Infectious Disease"/>
            <person name="Wu L."/>
            <person name="Ma J."/>
        </authorList>
    </citation>
    <scope>NUCLEOTIDE SEQUENCE [LARGE SCALE GENOMIC DNA]</scope>
    <source>
        <strain evidence="24">CECT 8288</strain>
    </source>
</reference>
<feature type="domain" description="Mur ligase central" evidence="22">
    <location>
        <begin position="51"/>
        <end position="186"/>
    </location>
</feature>
<keyword evidence="12" id="KW-0460">Magnesium</keyword>
<comment type="catalytic activity">
    <reaction evidence="17">
        <text>(6S)-5,6,7,8-tetrahydrofolyl-(gamma-L-Glu)(n) + L-glutamate + ATP = (6S)-5,6,7,8-tetrahydrofolyl-(gamma-L-Glu)(n+1) + ADP + phosphate + H(+)</text>
        <dbReference type="Rhea" id="RHEA:10580"/>
        <dbReference type="Rhea" id="RHEA-COMP:14738"/>
        <dbReference type="Rhea" id="RHEA-COMP:14740"/>
        <dbReference type="ChEBI" id="CHEBI:15378"/>
        <dbReference type="ChEBI" id="CHEBI:29985"/>
        <dbReference type="ChEBI" id="CHEBI:30616"/>
        <dbReference type="ChEBI" id="CHEBI:43474"/>
        <dbReference type="ChEBI" id="CHEBI:141005"/>
        <dbReference type="ChEBI" id="CHEBI:456216"/>
        <dbReference type="EC" id="6.3.2.17"/>
    </reaction>
</comment>
<keyword evidence="13" id="KW-0289">Folate biosynthesis</keyword>
<dbReference type="SUPFAM" id="SSF53244">
    <property type="entry name" value="MurD-like peptide ligases, peptide-binding domain"/>
    <property type="match status" value="1"/>
</dbReference>
<dbReference type="RefSeq" id="WP_290281382.1">
    <property type="nucleotide sequence ID" value="NZ_JAUFQI010000001.1"/>
</dbReference>
<keyword evidence="9" id="KW-0479">Metal-binding</keyword>
<evidence type="ECO:0000256" key="15">
    <source>
        <dbReference type="ARBA" id="ARBA00030592"/>
    </source>
</evidence>
<organism evidence="23 24">
    <name type="scientific">Reinekea marina</name>
    <dbReference type="NCBI Taxonomy" id="1310421"/>
    <lineage>
        <taxon>Bacteria</taxon>
        <taxon>Pseudomonadati</taxon>
        <taxon>Pseudomonadota</taxon>
        <taxon>Gammaproteobacteria</taxon>
        <taxon>Oceanospirillales</taxon>
        <taxon>Saccharospirillaceae</taxon>
        <taxon>Reinekea</taxon>
    </lineage>
</organism>
<evidence type="ECO:0000256" key="4">
    <source>
        <dbReference type="ARBA" id="ARBA00008276"/>
    </source>
</evidence>
<evidence type="ECO:0000256" key="9">
    <source>
        <dbReference type="ARBA" id="ARBA00022723"/>
    </source>
</evidence>